<dbReference type="InterPro" id="IPR029058">
    <property type="entry name" value="AB_hydrolase_fold"/>
</dbReference>
<name>A0A371PII8_9BACL</name>
<dbReference type="PANTHER" id="PTHR43056">
    <property type="entry name" value="PEPTIDASE S9 PROLYL OLIGOPEPTIDASE"/>
    <property type="match status" value="1"/>
</dbReference>
<dbReference type="EMBL" id="QUBQ01000001">
    <property type="protein sequence ID" value="REK76042.1"/>
    <property type="molecule type" value="Genomic_DNA"/>
</dbReference>
<dbReference type="Pfam" id="PF08530">
    <property type="entry name" value="PepX_C"/>
    <property type="match status" value="1"/>
</dbReference>
<sequence length="602" mass="67574">MRCYSASPFCVSGLSMKGAAYVTIQPKRSDIVVERNRAAVMRDGVKLYADIYRPDGDEVYPVLLLRTPYNKEDAQTMNYAHPSWYASHGYVVIVQDTRGRWRSEGEFWPYEHDGLDGYDTVEWAAALPFSNGKVGMYGFSYAAAIQWLAALEQPPSLQCIAPAMIGSDSYQGKVYRNGAFALASSLSWALFVSQDSALRRGRLDWASAIAGKYAGIHPLYKHLPLASAPGLIEELVPYYREWLEHPSRDDYWRSKSLQEQYGRITVPALHYGGWYDIFADGTIQNFNGVREGGAAKHTRDNQQLHIGPWYHMPWSRYVGELDFGEEAVSRIDEIQLEWFGRWLKPEQRELPSTPAVSYFLMGENRWRHSVSWPPPGAKVVRYYLHSERKANSINGDGELSLLPPEEEPADVYVYHPSIPVPALGGRSGAVPDLTPMGPRNQLPIEVRNDVLVYTSEPLDEDIVVVGEISVVLYAETTAEDTDFVAKLVDVYPGGGAYNVAEGIVRARYRHSLEKPEPLVPGEIVAYTLSLGPTAIAFKRGHAIRLDVTSSLFPTYDRNPNRIIPPGEVTEADFTTATQTIYHDRLRASYVALPVLREKKDTT</sequence>
<dbReference type="InterPro" id="IPR008979">
    <property type="entry name" value="Galactose-bd-like_sf"/>
</dbReference>
<protein>
    <submittedName>
        <fullName evidence="3">CocE/NonD family hydrolase</fullName>
    </submittedName>
</protein>
<dbReference type="PANTHER" id="PTHR43056:SF10">
    <property type="entry name" value="COCE_NOND FAMILY, PUTATIVE (AFU_ORTHOLOGUE AFUA_7G00600)-RELATED"/>
    <property type="match status" value="1"/>
</dbReference>
<dbReference type="SUPFAM" id="SSF53474">
    <property type="entry name" value="alpha/beta-Hydrolases"/>
    <property type="match status" value="1"/>
</dbReference>
<evidence type="ECO:0000313" key="3">
    <source>
        <dbReference type="EMBL" id="REK76042.1"/>
    </source>
</evidence>
<dbReference type="Gene3D" id="2.60.120.260">
    <property type="entry name" value="Galactose-binding domain-like"/>
    <property type="match status" value="1"/>
</dbReference>
<gene>
    <name evidence="3" type="ORF">DX130_02970</name>
</gene>
<dbReference type="Pfam" id="PF02129">
    <property type="entry name" value="Peptidase_S15"/>
    <property type="match status" value="1"/>
</dbReference>
<dbReference type="NCBIfam" id="TIGR00976">
    <property type="entry name" value="CocE_NonD"/>
    <property type="match status" value="1"/>
</dbReference>
<evidence type="ECO:0000256" key="1">
    <source>
        <dbReference type="ARBA" id="ARBA00022801"/>
    </source>
</evidence>
<evidence type="ECO:0000259" key="2">
    <source>
        <dbReference type="SMART" id="SM00939"/>
    </source>
</evidence>
<dbReference type="InterPro" id="IPR000383">
    <property type="entry name" value="Xaa-Pro-like_dom"/>
</dbReference>
<dbReference type="SUPFAM" id="SSF49785">
    <property type="entry name" value="Galactose-binding domain-like"/>
    <property type="match status" value="1"/>
</dbReference>
<evidence type="ECO:0000313" key="4">
    <source>
        <dbReference type="Proteomes" id="UP000261905"/>
    </source>
</evidence>
<dbReference type="InterPro" id="IPR005674">
    <property type="entry name" value="CocE/Ser_esterase"/>
</dbReference>
<keyword evidence="4" id="KW-1185">Reference proteome</keyword>
<dbReference type="Gene3D" id="1.10.3020.10">
    <property type="entry name" value="alpha-amino acid ester hydrolase ( Helical cap domain)"/>
    <property type="match status" value="1"/>
</dbReference>
<dbReference type="InterPro" id="IPR013736">
    <property type="entry name" value="Xaa-Pro_dipept_C"/>
</dbReference>
<dbReference type="AlphaFoldDB" id="A0A371PII8"/>
<proteinExistence type="predicted"/>
<comment type="caution">
    <text evidence="3">The sequence shown here is derived from an EMBL/GenBank/DDBJ whole genome shotgun (WGS) entry which is preliminary data.</text>
</comment>
<dbReference type="InterPro" id="IPR050585">
    <property type="entry name" value="Xaa-Pro_dipeptidyl-ppase/CocE"/>
</dbReference>
<dbReference type="GO" id="GO:0008239">
    <property type="term" value="F:dipeptidyl-peptidase activity"/>
    <property type="evidence" value="ECO:0007669"/>
    <property type="project" value="InterPro"/>
</dbReference>
<reference evidence="3 4" key="1">
    <citation type="submission" date="2018-08" db="EMBL/GenBank/DDBJ databases">
        <title>Paenibacillus sp. M4BSY-1, whole genome shotgun sequence.</title>
        <authorList>
            <person name="Tuo L."/>
        </authorList>
    </citation>
    <scope>NUCLEOTIDE SEQUENCE [LARGE SCALE GENOMIC DNA]</scope>
    <source>
        <strain evidence="3 4">M4BSY-1</strain>
    </source>
</reference>
<keyword evidence="1 3" id="KW-0378">Hydrolase</keyword>
<dbReference type="Proteomes" id="UP000261905">
    <property type="component" value="Unassembled WGS sequence"/>
</dbReference>
<organism evidence="3 4">
    <name type="scientific">Paenibacillus paeoniae</name>
    <dbReference type="NCBI Taxonomy" id="2292705"/>
    <lineage>
        <taxon>Bacteria</taxon>
        <taxon>Bacillati</taxon>
        <taxon>Bacillota</taxon>
        <taxon>Bacilli</taxon>
        <taxon>Bacillales</taxon>
        <taxon>Paenibacillaceae</taxon>
        <taxon>Paenibacillus</taxon>
    </lineage>
</organism>
<feature type="domain" description="Xaa-Pro dipeptidyl-peptidase C-terminal" evidence="2">
    <location>
        <begin position="336"/>
        <end position="591"/>
    </location>
</feature>
<dbReference type="Gene3D" id="3.40.50.1820">
    <property type="entry name" value="alpha/beta hydrolase"/>
    <property type="match status" value="1"/>
</dbReference>
<dbReference type="OrthoDB" id="319764at2"/>
<accession>A0A371PII8</accession>
<dbReference type="SMART" id="SM00939">
    <property type="entry name" value="PepX_C"/>
    <property type="match status" value="1"/>
</dbReference>